<reference evidence="6" key="1">
    <citation type="submission" date="2017-09" db="EMBL/GenBank/DDBJ databases">
        <title>Genome sequence of Nannocystis excedens DSM 71.</title>
        <authorList>
            <person name="Blom J."/>
        </authorList>
    </citation>
    <scope>NUCLEOTIDE SEQUENCE [LARGE SCALE GENOMIC DNA]</scope>
    <source>
        <strain evidence="6">type strain: E19</strain>
    </source>
</reference>
<evidence type="ECO:0000259" key="4">
    <source>
        <dbReference type="PROSITE" id="PS01124"/>
    </source>
</evidence>
<dbReference type="PROSITE" id="PS01124">
    <property type="entry name" value="HTH_ARAC_FAMILY_2"/>
    <property type="match status" value="1"/>
</dbReference>
<dbReference type="PANTHER" id="PTHR46796">
    <property type="entry name" value="HTH-TYPE TRANSCRIPTIONAL ACTIVATOR RHAS-RELATED"/>
    <property type="match status" value="1"/>
</dbReference>
<dbReference type="PANTHER" id="PTHR46796:SF2">
    <property type="entry name" value="TRANSCRIPTIONAL REGULATORY PROTEIN"/>
    <property type="match status" value="1"/>
</dbReference>
<dbReference type="InterPro" id="IPR014710">
    <property type="entry name" value="RmlC-like_jellyroll"/>
</dbReference>
<dbReference type="InterPro" id="IPR018060">
    <property type="entry name" value="HTH_AraC"/>
</dbReference>
<dbReference type="Gene3D" id="2.60.120.10">
    <property type="entry name" value="Jelly Rolls"/>
    <property type="match status" value="1"/>
</dbReference>
<keyword evidence="3" id="KW-0804">Transcription</keyword>
<evidence type="ECO:0000313" key="5">
    <source>
        <dbReference type="EMBL" id="SON56258.1"/>
    </source>
</evidence>
<dbReference type="SUPFAM" id="SSF51215">
    <property type="entry name" value="Regulatory protein AraC"/>
    <property type="match status" value="1"/>
</dbReference>
<keyword evidence="1" id="KW-0805">Transcription regulation</keyword>
<dbReference type="Proteomes" id="UP000223606">
    <property type="component" value="Chromosome 1"/>
</dbReference>
<evidence type="ECO:0000256" key="1">
    <source>
        <dbReference type="ARBA" id="ARBA00023015"/>
    </source>
</evidence>
<dbReference type="GO" id="GO:0003700">
    <property type="term" value="F:DNA-binding transcription factor activity"/>
    <property type="evidence" value="ECO:0007669"/>
    <property type="project" value="InterPro"/>
</dbReference>
<dbReference type="Pfam" id="PF12833">
    <property type="entry name" value="HTH_18"/>
    <property type="match status" value="1"/>
</dbReference>
<dbReference type="SMART" id="SM00342">
    <property type="entry name" value="HTH_ARAC"/>
    <property type="match status" value="1"/>
</dbReference>
<dbReference type="RefSeq" id="WP_162292646.1">
    <property type="nucleotide sequence ID" value="NZ_LT960614.1"/>
</dbReference>
<dbReference type="SUPFAM" id="SSF46689">
    <property type="entry name" value="Homeodomain-like"/>
    <property type="match status" value="2"/>
</dbReference>
<keyword evidence="2" id="KW-0238">DNA-binding</keyword>
<dbReference type="GO" id="GO:0043565">
    <property type="term" value="F:sequence-specific DNA binding"/>
    <property type="evidence" value="ECO:0007669"/>
    <property type="project" value="InterPro"/>
</dbReference>
<dbReference type="InterPro" id="IPR050204">
    <property type="entry name" value="AraC_XylS_family_regulators"/>
</dbReference>
<dbReference type="KEGG" id="hdi:HDIA_2717"/>
<dbReference type="EMBL" id="LT960614">
    <property type="protein sequence ID" value="SON56258.1"/>
    <property type="molecule type" value="Genomic_DNA"/>
</dbReference>
<evidence type="ECO:0000256" key="2">
    <source>
        <dbReference type="ARBA" id="ARBA00023125"/>
    </source>
</evidence>
<dbReference type="Gene3D" id="1.10.10.60">
    <property type="entry name" value="Homeodomain-like"/>
    <property type="match status" value="2"/>
</dbReference>
<gene>
    <name evidence="5" type="primary">rhaS_3</name>
    <name evidence="5" type="ORF">HDIA_2717</name>
</gene>
<dbReference type="Pfam" id="PF02311">
    <property type="entry name" value="AraC_binding"/>
    <property type="match status" value="1"/>
</dbReference>
<dbReference type="AlphaFoldDB" id="A0A2C9D801"/>
<sequence>MGEKDRARFFRAERHDALEGLTAAFRKHRYEPHSHDTYVVGIIVDGCEAYTLRGERHYAAAGNLCFVNPGEVHDGEPAGHVFAYRITYPSVALLRSIAAEITGREPAGAPYFPKATASDDEAAMLFLRCHLQLETAPSTLAADEALVSVYALLLRRHAILDHVPAALAAHGRAVTKVMEFLQSSIDRDPDLASIADVAGLSRHHLIRLFKRETGLTPHAFLMDCRVRAARTLLARGDAPADVALACGFFDQSHLNRCFKARVGVAPGAFRRA</sequence>
<accession>A0A2C9D801</accession>
<feature type="domain" description="HTH araC/xylS-type" evidence="4">
    <location>
        <begin position="175"/>
        <end position="272"/>
    </location>
</feature>
<dbReference type="InterPro" id="IPR037923">
    <property type="entry name" value="HTH-like"/>
</dbReference>
<keyword evidence="6" id="KW-1185">Reference proteome</keyword>
<evidence type="ECO:0000313" key="6">
    <source>
        <dbReference type="Proteomes" id="UP000223606"/>
    </source>
</evidence>
<name>A0A2C9D801_9HYPH</name>
<dbReference type="InterPro" id="IPR009057">
    <property type="entry name" value="Homeodomain-like_sf"/>
</dbReference>
<protein>
    <submittedName>
        <fullName evidence="5">L-rhamnose operon regulatory protein RhaS</fullName>
    </submittedName>
</protein>
<proteinExistence type="predicted"/>
<evidence type="ECO:0000256" key="3">
    <source>
        <dbReference type="ARBA" id="ARBA00023163"/>
    </source>
</evidence>
<organism evidence="5 6">
    <name type="scientific">Hartmannibacter diazotrophicus</name>
    <dbReference type="NCBI Taxonomy" id="1482074"/>
    <lineage>
        <taxon>Bacteria</taxon>
        <taxon>Pseudomonadati</taxon>
        <taxon>Pseudomonadota</taxon>
        <taxon>Alphaproteobacteria</taxon>
        <taxon>Hyphomicrobiales</taxon>
        <taxon>Pleomorphomonadaceae</taxon>
        <taxon>Hartmannibacter</taxon>
    </lineage>
</organism>
<dbReference type="InterPro" id="IPR003313">
    <property type="entry name" value="AraC-bd"/>
</dbReference>